<proteinExistence type="predicted"/>
<dbReference type="Proteomes" id="UP000193450">
    <property type="component" value="Chromosome"/>
</dbReference>
<evidence type="ECO:0000256" key="1">
    <source>
        <dbReference type="SAM" id="Phobius"/>
    </source>
</evidence>
<sequence>MGDKKPRYFERPDDDQEPLGFWQTLMIVMSSHLGVRPRDKRHEDFRRANGLHVFVAGVVYFVVLLVLLVVFVNWVSRVD</sequence>
<accession>A0A1X9N3M6</accession>
<reference evidence="2 3" key="1">
    <citation type="submission" date="2016-11" db="EMBL/GenBank/DDBJ databases">
        <title>Trade-off between light-utilization and light-protection in marine flavobacteria.</title>
        <authorList>
            <person name="Kumagai Y."/>
        </authorList>
    </citation>
    <scope>NUCLEOTIDE SEQUENCE [LARGE SCALE GENOMIC DNA]</scope>
    <source>
        <strain evidence="2 3">NBRC 107125</strain>
    </source>
</reference>
<evidence type="ECO:0008006" key="4">
    <source>
        <dbReference type="Google" id="ProtNLM"/>
    </source>
</evidence>
<dbReference type="Pfam" id="PF11174">
    <property type="entry name" value="DUF2970"/>
    <property type="match status" value="1"/>
</dbReference>
<evidence type="ECO:0000313" key="2">
    <source>
        <dbReference type="EMBL" id="ARN72798.1"/>
    </source>
</evidence>
<gene>
    <name evidence="2" type="ORF">BST96_00935</name>
</gene>
<name>A0A1X9N3M6_9GAMM</name>
<keyword evidence="1" id="KW-0812">Transmembrane</keyword>
<dbReference type="InterPro" id="IPR021344">
    <property type="entry name" value="DUF2970"/>
</dbReference>
<evidence type="ECO:0000313" key="3">
    <source>
        <dbReference type="Proteomes" id="UP000193450"/>
    </source>
</evidence>
<dbReference type="KEGG" id="osg:BST96_00935"/>
<dbReference type="OrthoDB" id="5741626at2"/>
<dbReference type="EMBL" id="CP019343">
    <property type="protein sequence ID" value="ARN72798.1"/>
    <property type="molecule type" value="Genomic_DNA"/>
</dbReference>
<protein>
    <recommendedName>
        <fullName evidence="4">DUF2970 domain-containing protein</fullName>
    </recommendedName>
</protein>
<keyword evidence="3" id="KW-1185">Reference proteome</keyword>
<feature type="transmembrane region" description="Helical" evidence="1">
    <location>
        <begin position="50"/>
        <end position="75"/>
    </location>
</feature>
<keyword evidence="1" id="KW-1133">Transmembrane helix</keyword>
<dbReference type="AlphaFoldDB" id="A0A1X9N3M6"/>
<keyword evidence="1" id="KW-0472">Membrane</keyword>
<organism evidence="2 3">
    <name type="scientific">Oceanicoccus sagamiensis</name>
    <dbReference type="NCBI Taxonomy" id="716816"/>
    <lineage>
        <taxon>Bacteria</taxon>
        <taxon>Pseudomonadati</taxon>
        <taxon>Pseudomonadota</taxon>
        <taxon>Gammaproteobacteria</taxon>
        <taxon>Cellvibrionales</taxon>
        <taxon>Spongiibacteraceae</taxon>
        <taxon>Oceanicoccus</taxon>
    </lineage>
</organism>
<dbReference type="RefSeq" id="WP_085756890.1">
    <property type="nucleotide sequence ID" value="NZ_CP019343.1"/>
</dbReference>
<dbReference type="STRING" id="716816.BST96_00935"/>